<comment type="caution">
    <text evidence="1">The sequence shown here is derived from an EMBL/GenBank/DDBJ whole genome shotgun (WGS) entry which is preliminary data.</text>
</comment>
<name>A0A545TWQ7_9PROT</name>
<reference evidence="1 2" key="1">
    <citation type="submission" date="2019-06" db="EMBL/GenBank/DDBJ databases">
        <title>Whole genome sequence for Rhodospirillaceae sp. R148.</title>
        <authorList>
            <person name="Wang G."/>
        </authorList>
    </citation>
    <scope>NUCLEOTIDE SEQUENCE [LARGE SCALE GENOMIC DNA]</scope>
    <source>
        <strain evidence="1 2">R148</strain>
    </source>
</reference>
<gene>
    <name evidence="1" type="ORF">FKG95_05165</name>
</gene>
<accession>A0A545TWQ7</accession>
<dbReference type="EMBL" id="VHSH01000002">
    <property type="protein sequence ID" value="TQV81642.1"/>
    <property type="molecule type" value="Genomic_DNA"/>
</dbReference>
<evidence type="ECO:0000313" key="1">
    <source>
        <dbReference type="EMBL" id="TQV81642.1"/>
    </source>
</evidence>
<proteinExistence type="predicted"/>
<dbReference type="Proteomes" id="UP000315252">
    <property type="component" value="Unassembled WGS sequence"/>
</dbReference>
<keyword evidence="2" id="KW-1185">Reference proteome</keyword>
<sequence>MTLAFAEAINSETVDFTGYDYPGTGLFLCDLEATLRRLRGIRLRLTLSRIDFPLGQEAALELATAIDDHSVIAGYDASGRLLILYLGPRPEGPRGDAVAFTTIMSKLREALDREGHVGIEGGRIETLHGWSDALADSKSMLRELDQVPAIPLAAVIAHAA</sequence>
<dbReference type="RefSeq" id="WP_142895273.1">
    <property type="nucleotide sequence ID" value="NZ_ML660053.1"/>
</dbReference>
<organism evidence="1 2">
    <name type="scientific">Denitrobaculum tricleocarpae</name>
    <dbReference type="NCBI Taxonomy" id="2591009"/>
    <lineage>
        <taxon>Bacteria</taxon>
        <taxon>Pseudomonadati</taxon>
        <taxon>Pseudomonadota</taxon>
        <taxon>Alphaproteobacteria</taxon>
        <taxon>Rhodospirillales</taxon>
        <taxon>Rhodospirillaceae</taxon>
        <taxon>Denitrobaculum</taxon>
    </lineage>
</organism>
<protein>
    <submittedName>
        <fullName evidence="1">Uncharacterized protein</fullName>
    </submittedName>
</protein>
<dbReference type="AlphaFoldDB" id="A0A545TWQ7"/>
<evidence type="ECO:0000313" key="2">
    <source>
        <dbReference type="Proteomes" id="UP000315252"/>
    </source>
</evidence>